<dbReference type="InterPro" id="IPR006574">
    <property type="entry name" value="PRY"/>
</dbReference>
<dbReference type="PANTHER" id="PTHR25465">
    <property type="entry name" value="B-BOX DOMAIN CONTAINING"/>
    <property type="match status" value="1"/>
</dbReference>
<dbReference type="InterPro" id="IPR013083">
    <property type="entry name" value="Znf_RING/FYVE/PHD"/>
</dbReference>
<dbReference type="InterPro" id="IPR001870">
    <property type="entry name" value="B30.2/SPRY"/>
</dbReference>
<evidence type="ECO:0000256" key="4">
    <source>
        <dbReference type="ARBA" id="ARBA00022833"/>
    </source>
</evidence>
<dbReference type="PROSITE" id="PS00518">
    <property type="entry name" value="ZF_RING_1"/>
    <property type="match status" value="1"/>
</dbReference>
<dbReference type="Pfam" id="PF00622">
    <property type="entry name" value="SPRY"/>
    <property type="match status" value="1"/>
</dbReference>
<dbReference type="GO" id="GO:0008270">
    <property type="term" value="F:zinc ion binding"/>
    <property type="evidence" value="ECO:0007669"/>
    <property type="project" value="UniProtKB-KW"/>
</dbReference>
<reference evidence="10" key="3">
    <citation type="submission" date="2025-09" db="UniProtKB">
        <authorList>
            <consortium name="Ensembl"/>
        </authorList>
    </citation>
    <scope>IDENTIFICATION</scope>
</reference>
<dbReference type="PANTHER" id="PTHR25465:SF5">
    <property type="entry name" value="E3 UBIQUITIN_ISG15 LIGASE TRIM25-RELATED"/>
    <property type="match status" value="1"/>
</dbReference>
<name>A0A672YGZ9_9TELE</name>
<dbReference type="InterPro" id="IPR017907">
    <property type="entry name" value="Znf_RING_CS"/>
</dbReference>
<dbReference type="InterPro" id="IPR043136">
    <property type="entry name" value="B30.2/SPRY_sf"/>
</dbReference>
<dbReference type="SMART" id="SM00589">
    <property type="entry name" value="PRY"/>
    <property type="match status" value="1"/>
</dbReference>
<keyword evidence="11" id="KW-1185">Reference proteome</keyword>
<dbReference type="Gene3D" id="3.30.160.60">
    <property type="entry name" value="Classic Zinc Finger"/>
    <property type="match status" value="1"/>
</dbReference>
<keyword evidence="3 6" id="KW-0863">Zinc-finger</keyword>
<dbReference type="SMART" id="SM00336">
    <property type="entry name" value="BBOX"/>
    <property type="match status" value="1"/>
</dbReference>
<accession>A0A672YGZ9</accession>
<organism evidence="10 11">
    <name type="scientific">Sphaeramia orbicularis</name>
    <name type="common">orbiculate cardinalfish</name>
    <dbReference type="NCBI Taxonomy" id="375764"/>
    <lineage>
        <taxon>Eukaryota</taxon>
        <taxon>Metazoa</taxon>
        <taxon>Chordata</taxon>
        <taxon>Craniata</taxon>
        <taxon>Vertebrata</taxon>
        <taxon>Euteleostomi</taxon>
        <taxon>Actinopterygii</taxon>
        <taxon>Neopterygii</taxon>
        <taxon>Teleostei</taxon>
        <taxon>Neoteleostei</taxon>
        <taxon>Acanthomorphata</taxon>
        <taxon>Gobiaria</taxon>
        <taxon>Kurtiformes</taxon>
        <taxon>Apogonoidei</taxon>
        <taxon>Apogonidae</taxon>
        <taxon>Apogoninae</taxon>
        <taxon>Sphaeramia</taxon>
    </lineage>
</organism>
<dbReference type="AlphaFoldDB" id="A0A672YGZ9"/>
<dbReference type="Pfam" id="PF25600">
    <property type="entry name" value="TRIM_CC"/>
    <property type="match status" value="1"/>
</dbReference>
<feature type="domain" description="RING-type" evidence="7">
    <location>
        <begin position="12"/>
        <end position="54"/>
    </location>
</feature>
<dbReference type="Gene3D" id="2.60.120.920">
    <property type="match status" value="1"/>
</dbReference>
<dbReference type="InterPro" id="IPR051051">
    <property type="entry name" value="E3_ubiq-ligase_TRIM/RNF"/>
</dbReference>
<dbReference type="PROSITE" id="PS50119">
    <property type="entry name" value="ZF_BBOX"/>
    <property type="match status" value="1"/>
</dbReference>
<evidence type="ECO:0000256" key="1">
    <source>
        <dbReference type="ARBA" id="ARBA00022588"/>
    </source>
</evidence>
<dbReference type="OrthoDB" id="6105938at2759"/>
<dbReference type="SMART" id="SM00184">
    <property type="entry name" value="RING"/>
    <property type="match status" value="1"/>
</dbReference>
<dbReference type="InterPro" id="IPR001841">
    <property type="entry name" value="Znf_RING"/>
</dbReference>
<dbReference type="SUPFAM" id="SSF49899">
    <property type="entry name" value="Concanavalin A-like lectins/glucanases"/>
    <property type="match status" value="1"/>
</dbReference>
<dbReference type="InterPro" id="IPR003879">
    <property type="entry name" value="Butyrophylin_SPRY"/>
</dbReference>
<dbReference type="GeneID" id="115423490"/>
<dbReference type="InterPro" id="IPR013320">
    <property type="entry name" value="ConA-like_dom_sf"/>
</dbReference>
<reference evidence="10" key="2">
    <citation type="submission" date="2025-08" db="UniProtKB">
        <authorList>
            <consortium name="Ensembl"/>
        </authorList>
    </citation>
    <scope>IDENTIFICATION</scope>
</reference>
<keyword evidence="5" id="KW-0391">Immunity</keyword>
<keyword evidence="1" id="KW-0399">Innate immunity</keyword>
<evidence type="ECO:0000259" key="7">
    <source>
        <dbReference type="PROSITE" id="PS50089"/>
    </source>
</evidence>
<evidence type="ECO:0000313" key="11">
    <source>
        <dbReference type="Proteomes" id="UP000472271"/>
    </source>
</evidence>
<dbReference type="Pfam" id="PF15227">
    <property type="entry name" value="zf-C3HC4_4"/>
    <property type="match status" value="1"/>
</dbReference>
<evidence type="ECO:0000313" key="10">
    <source>
        <dbReference type="Ensembl" id="ENSSORP00005003851.1"/>
    </source>
</evidence>
<dbReference type="InterPro" id="IPR058030">
    <property type="entry name" value="TRIM8/14/16/25/29/45/65_CC"/>
</dbReference>
<dbReference type="InterPro" id="IPR000315">
    <property type="entry name" value="Znf_B-box"/>
</dbReference>
<feature type="domain" description="B30.2/SPRY" evidence="9">
    <location>
        <begin position="355"/>
        <end position="547"/>
    </location>
</feature>
<keyword evidence="2" id="KW-0479">Metal-binding</keyword>
<dbReference type="Pfam" id="PF13765">
    <property type="entry name" value="PRY"/>
    <property type="match status" value="1"/>
</dbReference>
<evidence type="ECO:0000256" key="2">
    <source>
        <dbReference type="ARBA" id="ARBA00022723"/>
    </source>
</evidence>
<gene>
    <name evidence="10" type="primary">LOC115423490</name>
</gene>
<reference evidence="10" key="1">
    <citation type="submission" date="2019-06" db="EMBL/GenBank/DDBJ databases">
        <authorList>
            <consortium name="Wellcome Sanger Institute Data Sharing"/>
        </authorList>
    </citation>
    <scope>NUCLEOTIDE SEQUENCE [LARGE SCALE GENOMIC DNA]</scope>
</reference>
<dbReference type="RefSeq" id="XP_029996188.1">
    <property type="nucleotide sequence ID" value="XM_030140328.1"/>
</dbReference>
<dbReference type="InParanoid" id="A0A672YGZ9"/>
<dbReference type="PROSITE" id="PS50188">
    <property type="entry name" value="B302_SPRY"/>
    <property type="match status" value="1"/>
</dbReference>
<dbReference type="GO" id="GO:0005737">
    <property type="term" value="C:cytoplasm"/>
    <property type="evidence" value="ECO:0007669"/>
    <property type="project" value="UniProtKB-ARBA"/>
</dbReference>
<dbReference type="Pfam" id="PF00643">
    <property type="entry name" value="zf-B_box"/>
    <property type="match status" value="1"/>
</dbReference>
<dbReference type="SMART" id="SM00449">
    <property type="entry name" value="SPRY"/>
    <property type="match status" value="1"/>
</dbReference>
<evidence type="ECO:0000259" key="8">
    <source>
        <dbReference type="PROSITE" id="PS50119"/>
    </source>
</evidence>
<evidence type="ECO:0000259" key="9">
    <source>
        <dbReference type="PROSITE" id="PS50188"/>
    </source>
</evidence>
<dbReference type="SUPFAM" id="SSF57845">
    <property type="entry name" value="B-box zinc-binding domain"/>
    <property type="match status" value="1"/>
</dbReference>
<dbReference type="CDD" id="cd16040">
    <property type="entry name" value="SPRY_PRY_SNTX"/>
    <property type="match status" value="1"/>
</dbReference>
<proteinExistence type="predicted"/>
<evidence type="ECO:0000256" key="3">
    <source>
        <dbReference type="ARBA" id="ARBA00022771"/>
    </source>
</evidence>
<sequence>MAHQQNQEKLMCSVCLDLFKDPVTIPCGHSYCLPCISHFWDEEDQRRHSCPQCRQSFTPRPVLMKNIILAELIDDLKGAAAPDHCYAGPENVACDLCTGRKLKASKFCFKCMVSYCEQHIQPHYDDDQLKKHKLSDIQNTVCFRHHEVMKIFCRTDHQCICHLCSVDEHDGHDTVSAAIARAEGQEELGISRQNILKRIQEREKYVMAIQQGVNAINHTANQTVKECENMLAVLKCLIQKKSTEVKKQVGSQAEAEVMWLTEVQKKIQEEIDELKCKDTELKQFSQTEDHIHFLNNYSSRSCVGESTDLPSVNFSKTLSYLNYVKAAVSESTNKMKVVLDEELNKLSSSVAKVRVSLLQNNLQTGPELQRHFCNITLDPNTTHKRLFLSNEGKKVTITDQDQSYSSHPSRFVECQQVLSRDGLTGCHHWAVEWSGTVSIAVTYNGISRTGTLKECAFGWNNKSWALRCDSSHYEFWHNNISIPISGPLSSRVGVYLDYKAGILSFYSISETMTLLHTVKTKFTQPLYPGFWLPGFTGDSIQLLELLA</sequence>
<evidence type="ECO:0000256" key="5">
    <source>
        <dbReference type="ARBA" id="ARBA00022859"/>
    </source>
</evidence>
<evidence type="ECO:0000256" key="6">
    <source>
        <dbReference type="PROSITE-ProRule" id="PRU00024"/>
    </source>
</evidence>
<dbReference type="Ensembl" id="ENSSORT00005003961.1">
    <property type="protein sequence ID" value="ENSSORP00005003851.1"/>
    <property type="gene ID" value="ENSSORG00005002334.1"/>
</dbReference>
<dbReference type="Proteomes" id="UP000472271">
    <property type="component" value="Chromosome 8"/>
</dbReference>
<dbReference type="Gene3D" id="4.10.830.40">
    <property type="match status" value="1"/>
</dbReference>
<dbReference type="PROSITE" id="PS50089">
    <property type="entry name" value="ZF_RING_2"/>
    <property type="match status" value="1"/>
</dbReference>
<dbReference type="PRINTS" id="PR01407">
    <property type="entry name" value="BUTYPHLNCDUF"/>
</dbReference>
<dbReference type="CDD" id="cd19769">
    <property type="entry name" value="Bbox2_TRIM16-like"/>
    <property type="match status" value="1"/>
</dbReference>
<protein>
    <submittedName>
        <fullName evidence="10">E3 ubiquitin/ISG15 ligase TRIM25-like</fullName>
    </submittedName>
</protein>
<dbReference type="Gene3D" id="3.30.40.10">
    <property type="entry name" value="Zinc/RING finger domain, C3HC4 (zinc finger)"/>
    <property type="match status" value="1"/>
</dbReference>
<dbReference type="InterPro" id="IPR003877">
    <property type="entry name" value="SPRY_dom"/>
</dbReference>
<dbReference type="SUPFAM" id="SSF57850">
    <property type="entry name" value="RING/U-box"/>
    <property type="match status" value="1"/>
</dbReference>
<feature type="domain" description="B box-type" evidence="8">
    <location>
        <begin position="137"/>
        <end position="177"/>
    </location>
</feature>
<dbReference type="GO" id="GO:0045087">
    <property type="term" value="P:innate immune response"/>
    <property type="evidence" value="ECO:0007669"/>
    <property type="project" value="UniProtKB-KW"/>
</dbReference>
<keyword evidence="4" id="KW-0862">Zinc</keyword>